<keyword evidence="2" id="KW-1185">Reference proteome</keyword>
<organism evidence="1 2">
    <name type="scientific">Brachionus plicatilis</name>
    <name type="common">Marine rotifer</name>
    <name type="synonym">Brachionus muelleri</name>
    <dbReference type="NCBI Taxonomy" id="10195"/>
    <lineage>
        <taxon>Eukaryota</taxon>
        <taxon>Metazoa</taxon>
        <taxon>Spiralia</taxon>
        <taxon>Gnathifera</taxon>
        <taxon>Rotifera</taxon>
        <taxon>Eurotatoria</taxon>
        <taxon>Monogononta</taxon>
        <taxon>Pseudotrocha</taxon>
        <taxon>Ploima</taxon>
        <taxon>Brachionidae</taxon>
        <taxon>Brachionus</taxon>
    </lineage>
</organism>
<evidence type="ECO:0000313" key="1">
    <source>
        <dbReference type="EMBL" id="RNA37437.1"/>
    </source>
</evidence>
<proteinExistence type="predicted"/>
<reference evidence="1 2" key="1">
    <citation type="journal article" date="2018" name="Sci. Rep.">
        <title>Genomic signatures of local adaptation to the degree of environmental predictability in rotifers.</title>
        <authorList>
            <person name="Franch-Gras L."/>
            <person name="Hahn C."/>
            <person name="Garcia-Roger E.M."/>
            <person name="Carmona M.J."/>
            <person name="Serra M."/>
            <person name="Gomez A."/>
        </authorList>
    </citation>
    <scope>NUCLEOTIDE SEQUENCE [LARGE SCALE GENOMIC DNA]</scope>
    <source>
        <strain evidence="1">HYR1</strain>
    </source>
</reference>
<dbReference type="AlphaFoldDB" id="A0A3M7SPA9"/>
<protein>
    <submittedName>
        <fullName evidence="1">Uncharacterized protein</fullName>
    </submittedName>
</protein>
<dbReference type="EMBL" id="REGN01001046">
    <property type="protein sequence ID" value="RNA37437.1"/>
    <property type="molecule type" value="Genomic_DNA"/>
</dbReference>
<accession>A0A3M7SPA9</accession>
<name>A0A3M7SPA9_BRAPC</name>
<dbReference type="Proteomes" id="UP000276133">
    <property type="component" value="Unassembled WGS sequence"/>
</dbReference>
<sequence>MGQSLTTWISLSINPVFNFLNGPNNEKFTFFRLDDKSENAELDFEYNKNNKITNCPQRVIKIY</sequence>
<comment type="caution">
    <text evidence="1">The sequence shown here is derived from an EMBL/GenBank/DDBJ whole genome shotgun (WGS) entry which is preliminary data.</text>
</comment>
<gene>
    <name evidence="1" type="ORF">BpHYR1_015834</name>
</gene>
<evidence type="ECO:0000313" key="2">
    <source>
        <dbReference type="Proteomes" id="UP000276133"/>
    </source>
</evidence>